<dbReference type="Proteomes" id="UP000054632">
    <property type="component" value="Unassembled WGS sequence"/>
</dbReference>
<dbReference type="EMBL" id="JYDR01000023">
    <property type="protein sequence ID" value="KRY74686.1"/>
    <property type="molecule type" value="Genomic_DNA"/>
</dbReference>
<feature type="region of interest" description="Disordered" evidence="1">
    <location>
        <begin position="185"/>
        <end position="213"/>
    </location>
</feature>
<sequence>MTSRCDSNPAQYERNRGIRHLRSRHYTTVAGSWDRLRKSNFSKSVELNQTALAIPLRMTTLESIEAQRAVNTLRSDETHPGNRFARRRIKKNFFFIPFVYLGEFRGMEDGKNFPSPTMGSFSSNVSCIKLKQKKEQRELVVVVVLVFLVTVLWIGPCVRYNCMQQLIAPSATCDSNAKDRTKLQNTLGSPQQAVNSTTQFDSQTGDRVATPQTPRPKLTCVHVVSVCYHMQTTSRQPKGPRVTVNITTLFKTGTLLLSGLSKKSWDMKKVRPAYIGDRVATPQTPRPKLTCVHVVSVCYHMQTTSRQPKGPRVTTYKIAVCPQTATLLLRVLLRFDQILREFLPECKVSFFLSKRTESDQVAQLMCFCFVAIVTFQSLCSWVLQCIIIWLLPTGVMLGSCDNCGSLWRTVCGCEFYQQFSTVAAVVFSVAMLL</sequence>
<protein>
    <submittedName>
        <fullName evidence="3">Uncharacterized protein</fullName>
    </submittedName>
</protein>
<proteinExistence type="predicted"/>
<organism evidence="3 4">
    <name type="scientific">Trichinella pseudospiralis</name>
    <name type="common">Parasitic roundworm</name>
    <dbReference type="NCBI Taxonomy" id="6337"/>
    <lineage>
        <taxon>Eukaryota</taxon>
        <taxon>Metazoa</taxon>
        <taxon>Ecdysozoa</taxon>
        <taxon>Nematoda</taxon>
        <taxon>Enoplea</taxon>
        <taxon>Dorylaimia</taxon>
        <taxon>Trichinellida</taxon>
        <taxon>Trichinellidae</taxon>
        <taxon>Trichinella</taxon>
    </lineage>
</organism>
<name>A0A0V1ELJ9_TRIPS</name>
<evidence type="ECO:0000256" key="1">
    <source>
        <dbReference type="SAM" id="MobiDB-lite"/>
    </source>
</evidence>
<evidence type="ECO:0000313" key="3">
    <source>
        <dbReference type="EMBL" id="KRY74686.1"/>
    </source>
</evidence>
<dbReference type="AlphaFoldDB" id="A0A0V1ELJ9"/>
<reference evidence="3 4" key="1">
    <citation type="submission" date="2015-01" db="EMBL/GenBank/DDBJ databases">
        <title>Evolution of Trichinella species and genotypes.</title>
        <authorList>
            <person name="Korhonen P.K."/>
            <person name="Edoardo P."/>
            <person name="Giuseppe L.R."/>
            <person name="Gasser R.B."/>
        </authorList>
    </citation>
    <scope>NUCLEOTIDE SEQUENCE [LARGE SCALE GENOMIC DNA]</scope>
    <source>
        <strain evidence="3">ISS13</strain>
    </source>
</reference>
<evidence type="ECO:0000313" key="4">
    <source>
        <dbReference type="Proteomes" id="UP000054632"/>
    </source>
</evidence>
<comment type="caution">
    <text evidence="3">The sequence shown here is derived from an EMBL/GenBank/DDBJ whole genome shotgun (WGS) entry which is preliminary data.</text>
</comment>
<gene>
    <name evidence="3" type="ORF">T4A_6058</name>
</gene>
<evidence type="ECO:0000256" key="2">
    <source>
        <dbReference type="SAM" id="Phobius"/>
    </source>
</evidence>
<keyword evidence="2" id="KW-0812">Transmembrane</keyword>
<accession>A0A0V1ELJ9</accession>
<keyword evidence="2" id="KW-0472">Membrane</keyword>
<feature type="compositionally biased region" description="Polar residues" evidence="1">
    <location>
        <begin position="185"/>
        <end position="205"/>
    </location>
</feature>
<keyword evidence="2" id="KW-1133">Transmembrane helix</keyword>
<feature type="transmembrane region" description="Helical" evidence="2">
    <location>
        <begin position="139"/>
        <end position="156"/>
    </location>
</feature>